<dbReference type="EMBL" id="BKCJ011868905">
    <property type="protein sequence ID" value="GFD59752.1"/>
    <property type="molecule type" value="Genomic_DNA"/>
</dbReference>
<protein>
    <submittedName>
        <fullName evidence="2">Uncharacterized protein</fullName>
    </submittedName>
</protein>
<feature type="region of interest" description="Disordered" evidence="1">
    <location>
        <begin position="15"/>
        <end position="81"/>
    </location>
</feature>
<feature type="non-terminal residue" evidence="2">
    <location>
        <position position="81"/>
    </location>
</feature>
<gene>
    <name evidence="2" type="ORF">Tci_931721</name>
</gene>
<sequence length="81" mass="7915">GAGRRPARRLQQLCHGAAAGGAAGGDDAGHAVPPGARQAPRLPGQPAGGDAAVLRRRGLDPGPGTRQEPAHRNAFGPGSAA</sequence>
<reference evidence="2" key="1">
    <citation type="journal article" date="2019" name="Sci. Rep.">
        <title>Draft genome of Tanacetum cinerariifolium, the natural source of mosquito coil.</title>
        <authorList>
            <person name="Yamashiro T."/>
            <person name="Shiraishi A."/>
            <person name="Satake H."/>
            <person name="Nakayama K."/>
        </authorList>
    </citation>
    <scope>NUCLEOTIDE SEQUENCE</scope>
</reference>
<comment type="caution">
    <text evidence="2">The sequence shown here is derived from an EMBL/GenBank/DDBJ whole genome shotgun (WGS) entry which is preliminary data.</text>
</comment>
<name>A0A699XI80_TANCI</name>
<proteinExistence type="predicted"/>
<dbReference type="AlphaFoldDB" id="A0A699XI80"/>
<feature type="non-terminal residue" evidence="2">
    <location>
        <position position="1"/>
    </location>
</feature>
<organism evidence="2">
    <name type="scientific">Tanacetum cinerariifolium</name>
    <name type="common">Dalmatian daisy</name>
    <name type="synonym">Chrysanthemum cinerariifolium</name>
    <dbReference type="NCBI Taxonomy" id="118510"/>
    <lineage>
        <taxon>Eukaryota</taxon>
        <taxon>Viridiplantae</taxon>
        <taxon>Streptophyta</taxon>
        <taxon>Embryophyta</taxon>
        <taxon>Tracheophyta</taxon>
        <taxon>Spermatophyta</taxon>
        <taxon>Magnoliopsida</taxon>
        <taxon>eudicotyledons</taxon>
        <taxon>Gunneridae</taxon>
        <taxon>Pentapetalae</taxon>
        <taxon>asterids</taxon>
        <taxon>campanulids</taxon>
        <taxon>Asterales</taxon>
        <taxon>Asteraceae</taxon>
        <taxon>Asteroideae</taxon>
        <taxon>Anthemideae</taxon>
        <taxon>Anthemidinae</taxon>
        <taxon>Tanacetum</taxon>
    </lineage>
</organism>
<evidence type="ECO:0000313" key="2">
    <source>
        <dbReference type="EMBL" id="GFD59752.1"/>
    </source>
</evidence>
<accession>A0A699XI80</accession>
<evidence type="ECO:0000256" key="1">
    <source>
        <dbReference type="SAM" id="MobiDB-lite"/>
    </source>
</evidence>